<evidence type="ECO:0000313" key="7">
    <source>
        <dbReference type="EMBL" id="UOF88639.1"/>
    </source>
</evidence>
<dbReference type="Proteomes" id="UP000830167">
    <property type="component" value="Chromosome"/>
</dbReference>
<organism evidence="7 8">
    <name type="scientific">Fodinisporobacter ferrooxydans</name>
    <dbReference type="NCBI Taxonomy" id="2901836"/>
    <lineage>
        <taxon>Bacteria</taxon>
        <taxon>Bacillati</taxon>
        <taxon>Bacillota</taxon>
        <taxon>Bacilli</taxon>
        <taxon>Bacillales</taxon>
        <taxon>Alicyclobacillaceae</taxon>
        <taxon>Fodinisporobacter</taxon>
    </lineage>
</organism>
<dbReference type="Gene3D" id="3.40.50.970">
    <property type="match status" value="1"/>
</dbReference>
<evidence type="ECO:0000256" key="4">
    <source>
        <dbReference type="ARBA" id="ARBA00022723"/>
    </source>
</evidence>
<evidence type="ECO:0000259" key="6">
    <source>
        <dbReference type="Pfam" id="PF00456"/>
    </source>
</evidence>
<sequence length="282" mass="30959">MRGQVDVKWLERKAHTIRCHIVDMVEKAQSGHPGASLSAVEILTVLYFSVLNVDPQNPDWQDRDRFVLSKGHATPVYYSILAEKGFFPLEELSTFRKLNSRLQGHPDVRKTPGVDMTTGSLGQGFGSTVGMALALRHKKSAACTYALLGDGELNEGEIWEAAMIAAHYKLDRLVAVIDKNGKQASGCTKDILNTADLAAKWEAFGWDVTEVDGHDIEQLADGFSQAKANIGKGKPSVMIANTVKGRGISFMEQGNEFYGEKLTADEIARAKQELMTRGLEYA</sequence>
<gene>
    <name evidence="7" type="ORF">LSG31_11805</name>
</gene>
<evidence type="ECO:0000256" key="3">
    <source>
        <dbReference type="ARBA" id="ARBA00022679"/>
    </source>
</evidence>
<protein>
    <submittedName>
        <fullName evidence="7">Transketolase</fullName>
    </submittedName>
</protein>
<dbReference type="RefSeq" id="WP_347435315.1">
    <property type="nucleotide sequence ID" value="NZ_CP089291.1"/>
</dbReference>
<comment type="cofactor">
    <cofactor evidence="1">
        <name>thiamine diphosphate</name>
        <dbReference type="ChEBI" id="CHEBI:58937"/>
    </cofactor>
</comment>
<dbReference type="CDD" id="cd02012">
    <property type="entry name" value="TPP_TK"/>
    <property type="match status" value="1"/>
</dbReference>
<accession>A0ABY4CF31</accession>
<keyword evidence="3" id="KW-0808">Transferase</keyword>
<evidence type="ECO:0000256" key="1">
    <source>
        <dbReference type="ARBA" id="ARBA00001964"/>
    </source>
</evidence>
<dbReference type="PROSITE" id="PS00801">
    <property type="entry name" value="TRANSKETOLASE_1"/>
    <property type="match status" value="1"/>
</dbReference>
<keyword evidence="4" id="KW-0479">Metal-binding</keyword>
<reference evidence="7" key="1">
    <citation type="submission" date="2021-12" db="EMBL/GenBank/DDBJ databases">
        <title>Alicyclobacillaceae gen. nov., sp. nov., isolated from chalcocite enrichment system.</title>
        <authorList>
            <person name="Jiang Z."/>
        </authorList>
    </citation>
    <scope>NUCLEOTIDE SEQUENCE</scope>
    <source>
        <strain evidence="7">MYW30-H2</strain>
    </source>
</reference>
<dbReference type="InterPro" id="IPR005474">
    <property type="entry name" value="Transketolase_N"/>
</dbReference>
<dbReference type="PANTHER" id="PTHR47514:SF1">
    <property type="entry name" value="TRANSKETOLASE N-TERMINAL SECTION-RELATED"/>
    <property type="match status" value="1"/>
</dbReference>
<evidence type="ECO:0000313" key="8">
    <source>
        <dbReference type="Proteomes" id="UP000830167"/>
    </source>
</evidence>
<comment type="similarity">
    <text evidence="2">Belongs to the transketolase family.</text>
</comment>
<feature type="domain" description="Transketolase N-terminal" evidence="6">
    <location>
        <begin position="12"/>
        <end position="274"/>
    </location>
</feature>
<proteinExistence type="inferred from homology"/>
<name>A0ABY4CF31_9BACL</name>
<dbReference type="SUPFAM" id="SSF52518">
    <property type="entry name" value="Thiamin diphosphate-binding fold (THDP-binding)"/>
    <property type="match status" value="1"/>
</dbReference>
<dbReference type="Pfam" id="PF00456">
    <property type="entry name" value="Transketolase_N"/>
    <property type="match status" value="1"/>
</dbReference>
<dbReference type="EMBL" id="CP089291">
    <property type="protein sequence ID" value="UOF88639.1"/>
    <property type="molecule type" value="Genomic_DNA"/>
</dbReference>
<dbReference type="PANTHER" id="PTHR47514">
    <property type="entry name" value="TRANSKETOLASE N-TERMINAL SECTION-RELATED"/>
    <property type="match status" value="1"/>
</dbReference>
<dbReference type="InterPro" id="IPR049557">
    <property type="entry name" value="Transketolase_CS"/>
</dbReference>
<dbReference type="InterPro" id="IPR029061">
    <property type="entry name" value="THDP-binding"/>
</dbReference>
<keyword evidence="5" id="KW-0786">Thiamine pyrophosphate</keyword>
<evidence type="ECO:0000256" key="5">
    <source>
        <dbReference type="ARBA" id="ARBA00023052"/>
    </source>
</evidence>
<evidence type="ECO:0000256" key="2">
    <source>
        <dbReference type="ARBA" id="ARBA00007131"/>
    </source>
</evidence>
<keyword evidence="8" id="KW-1185">Reference proteome</keyword>